<dbReference type="OrthoDB" id="9997102at2759"/>
<accession>A0A316U4K2</accession>
<keyword evidence="2" id="KW-0521">NADP</keyword>
<dbReference type="PANTHER" id="PTHR42748">
    <property type="entry name" value="NITROGEN METABOLITE REPRESSION PROTEIN NMRA FAMILY MEMBER"/>
    <property type="match status" value="1"/>
</dbReference>
<evidence type="ECO:0000256" key="1">
    <source>
        <dbReference type="ARBA" id="ARBA00006328"/>
    </source>
</evidence>
<dbReference type="Gene3D" id="3.40.50.720">
    <property type="entry name" value="NAD(P)-binding Rossmann-like Domain"/>
    <property type="match status" value="1"/>
</dbReference>
<name>A0A316U4K2_9BASI</name>
<dbReference type="InterPro" id="IPR051164">
    <property type="entry name" value="NmrA-like_oxidored"/>
</dbReference>
<dbReference type="InterPro" id="IPR008030">
    <property type="entry name" value="NmrA-like"/>
</dbReference>
<protein>
    <submittedName>
        <fullName evidence="4">NAD(P)-binding protein</fullName>
    </submittedName>
</protein>
<reference evidence="4 5" key="1">
    <citation type="journal article" date="2018" name="Mol. Biol. Evol.">
        <title>Broad Genomic Sampling Reveals a Smut Pathogenic Ancestry of the Fungal Clade Ustilaginomycotina.</title>
        <authorList>
            <person name="Kijpornyongpan T."/>
            <person name="Mondo S.J."/>
            <person name="Barry K."/>
            <person name="Sandor L."/>
            <person name="Lee J."/>
            <person name="Lipzen A."/>
            <person name="Pangilinan J."/>
            <person name="LaButti K."/>
            <person name="Hainaut M."/>
            <person name="Henrissat B."/>
            <person name="Grigoriev I.V."/>
            <person name="Spatafora J.W."/>
            <person name="Aime M.C."/>
        </authorList>
    </citation>
    <scope>NUCLEOTIDE SEQUENCE [LARGE SCALE GENOMIC DNA]</scope>
    <source>
        <strain evidence="4 5">MCA 4718</strain>
    </source>
</reference>
<dbReference type="STRING" id="1684307.A0A316U4K2"/>
<dbReference type="Gene3D" id="3.90.25.10">
    <property type="entry name" value="UDP-galactose 4-epimerase, domain 1"/>
    <property type="match status" value="1"/>
</dbReference>
<evidence type="ECO:0000313" key="5">
    <source>
        <dbReference type="Proteomes" id="UP000245942"/>
    </source>
</evidence>
<evidence type="ECO:0000313" key="4">
    <source>
        <dbReference type="EMBL" id="PWN20192.1"/>
    </source>
</evidence>
<dbReference type="Pfam" id="PF05368">
    <property type="entry name" value="NmrA"/>
    <property type="match status" value="1"/>
</dbReference>
<dbReference type="InterPro" id="IPR036291">
    <property type="entry name" value="NAD(P)-bd_dom_sf"/>
</dbReference>
<sequence length="294" mass="31659">MSSFLVAGATGKQGGAVVDALLNTSPTPTVKALTRNTESPAASALKARGVTLVKGNLNDKESLIKALSGVDGAFLATDFSKDGVEGEVVQGKTFVDAFKASSAKHLLFSSVGSSDVAKSVPHFNSKNQIEEYLTANIDGNKQVWTILRPVAFMDNFPVASAVGTTAAATFFRALMDTETKLQWIACRDIGTVSAKILTSGPQSKWIGKRIELAGDYKKYSEVIDTLGQVGGGKPWVIPLPRFLVQKIGGFDLSEMFRFFNAKGYSADIPSLRQDFPDLYTWKEYIQNTQSKAKA</sequence>
<dbReference type="CDD" id="cd05251">
    <property type="entry name" value="NmrA_like_SDR_a"/>
    <property type="match status" value="1"/>
</dbReference>
<dbReference type="GO" id="GO:0005634">
    <property type="term" value="C:nucleus"/>
    <property type="evidence" value="ECO:0007669"/>
    <property type="project" value="TreeGrafter"/>
</dbReference>
<dbReference type="RefSeq" id="XP_025347352.1">
    <property type="nucleotide sequence ID" value="XM_025492578.1"/>
</dbReference>
<evidence type="ECO:0000259" key="3">
    <source>
        <dbReference type="Pfam" id="PF05368"/>
    </source>
</evidence>
<dbReference type="EMBL" id="KZ819328">
    <property type="protein sequence ID" value="PWN20192.1"/>
    <property type="molecule type" value="Genomic_DNA"/>
</dbReference>
<gene>
    <name evidence="4" type="ORF">BCV69DRAFT_283074</name>
</gene>
<evidence type="ECO:0000256" key="2">
    <source>
        <dbReference type="ARBA" id="ARBA00022857"/>
    </source>
</evidence>
<dbReference type="PANTHER" id="PTHR42748:SF7">
    <property type="entry name" value="NMRA LIKE REDOX SENSOR 1-RELATED"/>
    <property type="match status" value="1"/>
</dbReference>
<organism evidence="4 5">
    <name type="scientific">Pseudomicrostroma glucosiphilum</name>
    <dbReference type="NCBI Taxonomy" id="1684307"/>
    <lineage>
        <taxon>Eukaryota</taxon>
        <taxon>Fungi</taxon>
        <taxon>Dikarya</taxon>
        <taxon>Basidiomycota</taxon>
        <taxon>Ustilaginomycotina</taxon>
        <taxon>Exobasidiomycetes</taxon>
        <taxon>Microstromatales</taxon>
        <taxon>Microstromatales incertae sedis</taxon>
        <taxon>Pseudomicrostroma</taxon>
    </lineage>
</organism>
<dbReference type="AlphaFoldDB" id="A0A316U4K2"/>
<feature type="domain" description="NmrA-like" evidence="3">
    <location>
        <begin position="4"/>
        <end position="284"/>
    </location>
</feature>
<dbReference type="SUPFAM" id="SSF51735">
    <property type="entry name" value="NAD(P)-binding Rossmann-fold domains"/>
    <property type="match status" value="1"/>
</dbReference>
<keyword evidence="5" id="KW-1185">Reference proteome</keyword>
<dbReference type="GeneID" id="37014312"/>
<dbReference type="Proteomes" id="UP000245942">
    <property type="component" value="Unassembled WGS sequence"/>
</dbReference>
<proteinExistence type="inferred from homology"/>
<comment type="similarity">
    <text evidence="1">Belongs to the NmrA-type oxidoreductase family.</text>
</comment>